<feature type="domain" description="AB hydrolase-1" evidence="1">
    <location>
        <begin position="39"/>
        <end position="169"/>
    </location>
</feature>
<gene>
    <name evidence="2" type="ORF">IQ266_06650</name>
</gene>
<sequence>MMLTPAFVAQVAQQESMLPLRNDRCRSRFWLHDAPTSQVFVLFHGITAAPYQFDTLGERLYAAGYNVLAPLMPGHGQAGDWDASNPPPLPEDMRIYQDFVDTWLVRAQPLGEALIVGGLSAGGALATWAAVKRADRVSRALLFAPYLSNASLFVDLIASRAQGYFAWPNGRDRIGYPGFRFPALDVFPPMGRELLRLAAIQKTAPMCIISTDTDVAVDNDDHVALFESIRGRQPISWYHRFPVAMDIPHAMMAPEEGNQWTAILNTMVLAYVESQLSWAEVEEIAYRMTDGKTFPQVVSALGVQDKCSPYMPAMMTMVDKRKIVLDRQKRHQRGSGFS</sequence>
<dbReference type="InterPro" id="IPR029058">
    <property type="entry name" value="AB_hydrolase_fold"/>
</dbReference>
<keyword evidence="2" id="KW-0378">Hydrolase</keyword>
<dbReference type="AlphaFoldDB" id="A0A928VKQ9"/>
<evidence type="ECO:0000313" key="2">
    <source>
        <dbReference type="EMBL" id="MBE9029442.1"/>
    </source>
</evidence>
<organism evidence="2 3">
    <name type="scientific">Romeriopsis navalis LEGE 11480</name>
    <dbReference type="NCBI Taxonomy" id="2777977"/>
    <lineage>
        <taxon>Bacteria</taxon>
        <taxon>Bacillati</taxon>
        <taxon>Cyanobacteriota</taxon>
        <taxon>Cyanophyceae</taxon>
        <taxon>Leptolyngbyales</taxon>
        <taxon>Leptolyngbyaceae</taxon>
        <taxon>Romeriopsis</taxon>
        <taxon>Romeriopsis navalis</taxon>
    </lineage>
</organism>
<keyword evidence="3" id="KW-1185">Reference proteome</keyword>
<dbReference type="Pfam" id="PF00561">
    <property type="entry name" value="Abhydrolase_1"/>
    <property type="match status" value="1"/>
</dbReference>
<dbReference type="Proteomes" id="UP000625316">
    <property type="component" value="Unassembled WGS sequence"/>
</dbReference>
<evidence type="ECO:0000313" key="3">
    <source>
        <dbReference type="Proteomes" id="UP000625316"/>
    </source>
</evidence>
<dbReference type="GO" id="GO:0016787">
    <property type="term" value="F:hydrolase activity"/>
    <property type="evidence" value="ECO:0007669"/>
    <property type="project" value="UniProtKB-KW"/>
</dbReference>
<dbReference type="SUPFAM" id="SSF53474">
    <property type="entry name" value="alpha/beta-Hydrolases"/>
    <property type="match status" value="1"/>
</dbReference>
<proteinExistence type="predicted"/>
<dbReference type="RefSeq" id="WP_264324260.1">
    <property type="nucleotide sequence ID" value="NZ_JADEXQ010000016.1"/>
</dbReference>
<dbReference type="InterPro" id="IPR000073">
    <property type="entry name" value="AB_hydrolase_1"/>
</dbReference>
<comment type="caution">
    <text evidence="2">The sequence shown here is derived from an EMBL/GenBank/DDBJ whole genome shotgun (WGS) entry which is preliminary data.</text>
</comment>
<evidence type="ECO:0000259" key="1">
    <source>
        <dbReference type="Pfam" id="PF00561"/>
    </source>
</evidence>
<accession>A0A928VKQ9</accession>
<dbReference type="EMBL" id="JADEXQ010000016">
    <property type="protein sequence ID" value="MBE9029442.1"/>
    <property type="molecule type" value="Genomic_DNA"/>
</dbReference>
<dbReference type="Gene3D" id="3.40.50.1820">
    <property type="entry name" value="alpha/beta hydrolase"/>
    <property type="match status" value="1"/>
</dbReference>
<protein>
    <submittedName>
        <fullName evidence="2">Alpha/beta fold hydrolase</fullName>
    </submittedName>
</protein>
<reference evidence="2" key="1">
    <citation type="submission" date="2020-10" db="EMBL/GenBank/DDBJ databases">
        <authorList>
            <person name="Castelo-Branco R."/>
            <person name="Eusebio N."/>
            <person name="Adriana R."/>
            <person name="Vieira A."/>
            <person name="Brugerolle De Fraissinette N."/>
            <person name="Rezende De Castro R."/>
            <person name="Schneider M.P."/>
            <person name="Vasconcelos V."/>
            <person name="Leao P.N."/>
        </authorList>
    </citation>
    <scope>NUCLEOTIDE SEQUENCE</scope>
    <source>
        <strain evidence="2">LEGE 11480</strain>
    </source>
</reference>
<name>A0A928VKQ9_9CYAN</name>